<protein>
    <submittedName>
        <fullName evidence="1">Uncharacterized protein</fullName>
    </submittedName>
</protein>
<dbReference type="EMBL" id="AZYO01000065">
    <property type="protein sequence ID" value="KOS54517.1"/>
    <property type="molecule type" value="Genomic_DNA"/>
</dbReference>
<name>A0A0M9WMI8_RHORH</name>
<reference evidence="2" key="2">
    <citation type="submission" date="2015-01" db="EMBL/GenBank/DDBJ databases">
        <title>Draft genome sequence of potential hydrocarbon metabolising strain of Rhodococcus rhodochrous.</title>
        <authorList>
            <person name="Aggarwal R.K."/>
            <person name="Dawar C."/>
        </authorList>
    </citation>
    <scope>NUCLEOTIDE SEQUENCE [LARGE SCALE GENOMIC DNA]</scope>
    <source>
        <strain evidence="2">KG-21</strain>
    </source>
</reference>
<dbReference type="PATRIC" id="fig|1441923.3.peg.4312"/>
<dbReference type="AlphaFoldDB" id="A0A0M9WMI8"/>
<gene>
    <name evidence="1" type="ORF">Z051_19730</name>
</gene>
<proteinExistence type="predicted"/>
<dbReference type="Proteomes" id="UP000037712">
    <property type="component" value="Unassembled WGS sequence"/>
</dbReference>
<comment type="caution">
    <text evidence="1">The sequence shown here is derived from an EMBL/GenBank/DDBJ whole genome shotgun (WGS) entry which is preliminary data.</text>
</comment>
<organism evidence="1 2">
    <name type="scientific">Rhodococcus rhodochrous KG-21</name>
    <dbReference type="NCBI Taxonomy" id="1441923"/>
    <lineage>
        <taxon>Bacteria</taxon>
        <taxon>Bacillati</taxon>
        <taxon>Actinomycetota</taxon>
        <taxon>Actinomycetes</taxon>
        <taxon>Mycobacteriales</taxon>
        <taxon>Nocardiaceae</taxon>
        <taxon>Rhodococcus</taxon>
    </lineage>
</organism>
<evidence type="ECO:0000313" key="1">
    <source>
        <dbReference type="EMBL" id="KOS54517.1"/>
    </source>
</evidence>
<accession>A0A0M9WMI8</accession>
<evidence type="ECO:0000313" key="2">
    <source>
        <dbReference type="Proteomes" id="UP000037712"/>
    </source>
</evidence>
<reference evidence="1 2" key="1">
    <citation type="journal article" date="2015" name="Genome Announc.">
        <title>Draft Genome Sequence of Rhodococcus rhodochrous Strain KG-21, a Soil Isolate from Oil Fields of Krishna-Godavari Basin, India.</title>
        <authorList>
            <person name="Dawar C."/>
            <person name="Aggarwal R.K."/>
        </authorList>
    </citation>
    <scope>NUCLEOTIDE SEQUENCE [LARGE SCALE GENOMIC DNA]</scope>
    <source>
        <strain evidence="1 2">KG-21</strain>
    </source>
</reference>
<sequence length="77" mass="9143">MLMTQPVALLNRIEPLPPFVEFRNQFLDSLSLLRCEFELALRQRLYMEVAVLVSTRAWLRKQPDRQITFRLLDNLPA</sequence>